<dbReference type="EMBL" id="BK032770">
    <property type="protein sequence ID" value="DAF59454.1"/>
    <property type="molecule type" value="Genomic_DNA"/>
</dbReference>
<evidence type="ECO:0000313" key="1">
    <source>
        <dbReference type="EMBL" id="DAF59454.1"/>
    </source>
</evidence>
<name>A0A8S5T886_9CAUD</name>
<accession>A0A8S5T886</accession>
<organism evidence="1">
    <name type="scientific">Caudovirales sp. ctIZM3</name>
    <dbReference type="NCBI Taxonomy" id="2827633"/>
    <lineage>
        <taxon>Viruses</taxon>
        <taxon>Duplodnaviria</taxon>
        <taxon>Heunggongvirae</taxon>
        <taxon>Uroviricota</taxon>
        <taxon>Caudoviricetes</taxon>
    </lineage>
</organism>
<sequence length="47" mass="5631">MERLLCCHVAVREFTMSYQKVSRLKQIEYDRYIYSGTFCVPSSYQTV</sequence>
<protein>
    <submittedName>
        <fullName evidence="1">Uncharacterized protein</fullName>
    </submittedName>
</protein>
<reference evidence="1" key="1">
    <citation type="journal article" date="2021" name="Proc. Natl. Acad. Sci. U.S.A.">
        <title>A Catalog of Tens of Thousands of Viruses from Human Metagenomes Reveals Hidden Associations with Chronic Diseases.</title>
        <authorList>
            <person name="Tisza M.J."/>
            <person name="Buck C.B."/>
        </authorList>
    </citation>
    <scope>NUCLEOTIDE SEQUENCE</scope>
    <source>
        <strain evidence="1">CtIZM3</strain>
    </source>
</reference>
<proteinExistence type="predicted"/>